<evidence type="ECO:0000313" key="1">
    <source>
        <dbReference type="EMBL" id="TNJ26366.1"/>
    </source>
</evidence>
<gene>
    <name evidence="1" type="ORF">GMRT_13398</name>
</gene>
<proteinExistence type="predicted"/>
<dbReference type="EMBL" id="VDLU01000005">
    <property type="protein sequence ID" value="TNJ26366.1"/>
    <property type="molecule type" value="Genomic_DNA"/>
</dbReference>
<organism evidence="1 2">
    <name type="scientific">Giardia muris</name>
    <dbReference type="NCBI Taxonomy" id="5742"/>
    <lineage>
        <taxon>Eukaryota</taxon>
        <taxon>Metamonada</taxon>
        <taxon>Diplomonadida</taxon>
        <taxon>Hexamitidae</taxon>
        <taxon>Giardiinae</taxon>
        <taxon>Giardia</taxon>
    </lineage>
</organism>
<reference evidence="1 2" key="1">
    <citation type="submission" date="2019-05" db="EMBL/GenBank/DDBJ databases">
        <title>The compact genome of Giardia muris reveals important steps in the evolution of intestinal protozoan parasites.</title>
        <authorList>
            <person name="Xu F."/>
            <person name="Jimenez-Gonzalez A."/>
            <person name="Einarsson E."/>
            <person name="Astvaldsson A."/>
            <person name="Peirasmaki D."/>
            <person name="Eckmann L."/>
            <person name="Andersson J.O."/>
            <person name="Svard S.G."/>
            <person name="Jerlstrom-Hultqvist J."/>
        </authorList>
    </citation>
    <scope>NUCLEOTIDE SEQUENCE [LARGE SCALE GENOMIC DNA]</scope>
    <source>
        <strain evidence="1 2">Roberts-Thomson</strain>
    </source>
</reference>
<name>A0A4Z1SL50_GIAMU</name>
<dbReference type="Proteomes" id="UP000315496">
    <property type="component" value="Chromosome 5"/>
</dbReference>
<dbReference type="AlphaFoldDB" id="A0A4Z1SL50"/>
<sequence length="288" mass="30988">MSLGTSECIIYGKVKEVIPGRSTMSLPPQCTCDLVLEGAHGVRGITGAVPKIQFFYVGDACPVAPGKVYIMGGDAEDGGFMKCAKEVSSLDVARKEAEDFASAPYGWEGKTSPFTAKWPGSTTGASIVCSKTGRPSYSVPATVSFQVDQVIPPDVQEHANPYGNGEFLITVTNKGNDAVTVPVVMSADGRPDFEQSLVLSTKEDFPDAPFEVCVFPEHLPKDAHMAVLKPGESLKGTVNTLKLKLKEVQWPCGGSRVYFTFGLGNAAQKNFFYYYSNVHDPLREAAQK</sequence>
<protein>
    <submittedName>
        <fullName evidence="1">Uncharacterized protein</fullName>
    </submittedName>
</protein>
<dbReference type="OrthoDB" id="9979636at2759"/>
<accession>A0A4Z1SL50</accession>
<comment type="caution">
    <text evidence="1">The sequence shown here is derived from an EMBL/GenBank/DDBJ whole genome shotgun (WGS) entry which is preliminary data.</text>
</comment>
<dbReference type="VEuPathDB" id="GiardiaDB:GMRT_13398"/>
<evidence type="ECO:0000313" key="2">
    <source>
        <dbReference type="Proteomes" id="UP000315496"/>
    </source>
</evidence>
<keyword evidence="2" id="KW-1185">Reference proteome</keyword>